<dbReference type="InterPro" id="IPR036527">
    <property type="entry name" value="SCP2_sterol-bd_dom_sf"/>
</dbReference>
<keyword evidence="7" id="KW-1185">Reference proteome</keyword>
<dbReference type="CDD" id="cd04301">
    <property type="entry name" value="NAT_SF"/>
    <property type="match status" value="1"/>
</dbReference>
<comment type="subunit">
    <text evidence="4">Homohexamer; trimer of dimers.</text>
</comment>
<comment type="similarity">
    <text evidence="1 4">Belongs to the acetyltransferase Eis family.</text>
</comment>
<dbReference type="GO" id="GO:0030649">
    <property type="term" value="P:aminoglycoside antibiotic catabolic process"/>
    <property type="evidence" value="ECO:0007669"/>
    <property type="project" value="TreeGrafter"/>
</dbReference>
<dbReference type="PANTHER" id="PTHR37817">
    <property type="entry name" value="N-ACETYLTRANSFERASE EIS"/>
    <property type="match status" value="1"/>
</dbReference>
<dbReference type="SUPFAM" id="SSF55729">
    <property type="entry name" value="Acyl-CoA N-acyltransferases (Nat)"/>
    <property type="match status" value="1"/>
</dbReference>
<evidence type="ECO:0000256" key="2">
    <source>
        <dbReference type="ARBA" id="ARBA00022679"/>
    </source>
</evidence>
<dbReference type="PROSITE" id="PS51186">
    <property type="entry name" value="GNAT"/>
    <property type="match status" value="1"/>
</dbReference>
<accession>H0E1N0</accession>
<dbReference type="OrthoDB" id="8399956at2"/>
<dbReference type="Pfam" id="PF17668">
    <property type="entry name" value="Acetyltransf_17"/>
    <property type="match status" value="1"/>
</dbReference>
<comment type="caution">
    <text evidence="6">The sequence shown here is derived from an EMBL/GenBank/DDBJ whole genome shotgun (WGS) entry which is preliminary data.</text>
</comment>
<gene>
    <name evidence="6" type="ORF">PAI11_06920</name>
</gene>
<dbReference type="Gene3D" id="3.30.1050.10">
    <property type="entry name" value="SCP2 sterol-binding domain"/>
    <property type="match status" value="1"/>
</dbReference>
<feature type="binding site" evidence="4">
    <location>
        <begin position="118"/>
        <end position="119"/>
    </location>
    <ligand>
        <name>acetyl-CoA</name>
        <dbReference type="ChEBI" id="CHEBI:57288"/>
    </ligand>
</feature>
<dbReference type="Pfam" id="PF13527">
    <property type="entry name" value="Acetyltransf_9"/>
    <property type="match status" value="1"/>
</dbReference>
<dbReference type="PANTHER" id="PTHR37817:SF1">
    <property type="entry name" value="N-ACETYLTRANSFERASE EIS"/>
    <property type="match status" value="1"/>
</dbReference>
<feature type="binding site" evidence="4">
    <location>
        <begin position="82"/>
        <end position="84"/>
    </location>
    <ligand>
        <name>acetyl-CoA</name>
        <dbReference type="ChEBI" id="CHEBI:57288"/>
    </ligand>
</feature>
<dbReference type="PATRIC" id="fig|1097667.3.peg.689"/>
<dbReference type="InterPro" id="IPR041380">
    <property type="entry name" value="Acetyltransf_17"/>
</dbReference>
<dbReference type="HAMAP" id="MF_01812">
    <property type="entry name" value="Eis"/>
    <property type="match status" value="1"/>
</dbReference>
<dbReference type="Pfam" id="PF13530">
    <property type="entry name" value="SCP2_2"/>
    <property type="match status" value="1"/>
</dbReference>
<feature type="active site" description="Proton donor" evidence="4">
    <location>
        <position position="123"/>
    </location>
</feature>
<evidence type="ECO:0000256" key="3">
    <source>
        <dbReference type="ARBA" id="ARBA00023315"/>
    </source>
</evidence>
<evidence type="ECO:0000256" key="1">
    <source>
        <dbReference type="ARBA" id="ARBA00009213"/>
    </source>
</evidence>
<dbReference type="InterPro" id="IPR000182">
    <property type="entry name" value="GNAT_dom"/>
</dbReference>
<keyword evidence="2 4" id="KW-0808">Transferase</keyword>
<dbReference type="NCBIfam" id="NF002367">
    <property type="entry name" value="PRK01346.1-4"/>
    <property type="match status" value="1"/>
</dbReference>
<name>H0E1N0_9ACTN</name>
<dbReference type="RefSeq" id="WP_007570926.1">
    <property type="nucleotide sequence ID" value="NZ_AGUD01000026.1"/>
</dbReference>
<proteinExistence type="inferred from homology"/>
<dbReference type="SUPFAM" id="SSF55718">
    <property type="entry name" value="SCP-like"/>
    <property type="match status" value="1"/>
</dbReference>
<organism evidence="6 7">
    <name type="scientific">Patulibacter medicamentivorans</name>
    <dbReference type="NCBI Taxonomy" id="1097667"/>
    <lineage>
        <taxon>Bacteria</taxon>
        <taxon>Bacillati</taxon>
        <taxon>Actinomycetota</taxon>
        <taxon>Thermoleophilia</taxon>
        <taxon>Solirubrobacterales</taxon>
        <taxon>Patulibacteraceae</taxon>
        <taxon>Patulibacter</taxon>
    </lineage>
</organism>
<dbReference type="GO" id="GO:0034069">
    <property type="term" value="F:aminoglycoside N-acetyltransferase activity"/>
    <property type="evidence" value="ECO:0007669"/>
    <property type="project" value="TreeGrafter"/>
</dbReference>
<dbReference type="AlphaFoldDB" id="H0E1N0"/>
<evidence type="ECO:0000313" key="6">
    <source>
        <dbReference type="EMBL" id="EHN12414.1"/>
    </source>
</evidence>
<reference evidence="6 7" key="1">
    <citation type="journal article" date="2013" name="Biodegradation">
        <title>Quantitative proteomic analysis of ibuprofen-degrading Patulibacter sp. strain I11.</title>
        <authorList>
            <person name="Almeida B."/>
            <person name="Kjeldal H."/>
            <person name="Lolas I."/>
            <person name="Knudsen A.D."/>
            <person name="Carvalho G."/>
            <person name="Nielsen K.L."/>
            <person name="Barreto Crespo M.T."/>
            <person name="Stensballe A."/>
            <person name="Nielsen J.L."/>
        </authorList>
    </citation>
    <scope>NUCLEOTIDE SEQUENCE [LARGE SCALE GENOMIC DNA]</scope>
    <source>
        <strain evidence="6 7">I11</strain>
    </source>
</reference>
<feature type="active site" description="Proton acceptor; via carboxylate" evidence="4">
    <location>
        <position position="411"/>
    </location>
</feature>
<dbReference type="InterPro" id="IPR025559">
    <property type="entry name" value="Eis_dom"/>
</dbReference>
<dbReference type="Proteomes" id="UP000005143">
    <property type="component" value="Unassembled WGS sequence"/>
</dbReference>
<dbReference type="InterPro" id="IPR016181">
    <property type="entry name" value="Acyl_CoA_acyltransferase"/>
</dbReference>
<dbReference type="InterPro" id="IPR051554">
    <property type="entry name" value="Acetyltransferase_Eis"/>
</dbReference>
<feature type="binding site" evidence="4">
    <location>
        <begin position="90"/>
        <end position="95"/>
    </location>
    <ligand>
        <name>acetyl-CoA</name>
        <dbReference type="ChEBI" id="CHEBI:57288"/>
    </ligand>
</feature>
<evidence type="ECO:0000256" key="4">
    <source>
        <dbReference type="HAMAP-Rule" id="MF_01812"/>
    </source>
</evidence>
<dbReference type="Gene3D" id="3.40.630.30">
    <property type="match status" value="2"/>
</dbReference>
<dbReference type="InterPro" id="IPR022902">
    <property type="entry name" value="NAcTrfase_Eis"/>
</dbReference>
<evidence type="ECO:0000313" key="7">
    <source>
        <dbReference type="Proteomes" id="UP000005143"/>
    </source>
</evidence>
<feature type="domain" description="N-acetyltransferase" evidence="5">
    <location>
        <begin position="5"/>
        <end position="152"/>
    </location>
</feature>
<protein>
    <recommendedName>
        <fullName evidence="5">N-acetyltransferase domain-containing protein</fullName>
    </recommendedName>
</protein>
<sequence>MSDRLAVRAATEDEFGALLDAAAIAFHGDRSDASRLRLRDRFELDRSRIALDDGQVVGTSSAWGWRLTVPGGELPCAAITLVTVLPTHRRRGILRRMMKALVADARERGEPLAALWASEGRIYGRFGFGPASWTRRSRIDLAGGVPLRSPVADPSLRLVDLAGAAPLTAAIFDRARRQRAGIMSRPPAWWTTRILSDAQDERPADGAPKRLVACGEDGYALYRVHEDVAGGPVGGIGQTTVEVQELIAATPEAGRALLAFLTSIDLATRVELHERPLDDELELAPADPRAMRTIQQGDALWLRILDLPAAVAGRSWAADADLVLQVDAPGDPGLDGRWALRIADGAGVAERSERPADLAIADRDLASAYLGGVRVAALAAAGVVVEHEPGAVATLDLALRTARAPWTVDVF</sequence>
<keyword evidence="3 4" id="KW-0012">Acyltransferase</keyword>
<evidence type="ECO:0000259" key="5">
    <source>
        <dbReference type="PROSITE" id="PS51186"/>
    </source>
</evidence>
<dbReference type="EMBL" id="AGUD01000026">
    <property type="protein sequence ID" value="EHN12414.1"/>
    <property type="molecule type" value="Genomic_DNA"/>
</dbReference>